<dbReference type="SUPFAM" id="SSF53098">
    <property type="entry name" value="Ribonuclease H-like"/>
    <property type="match status" value="1"/>
</dbReference>
<dbReference type="PROSITE" id="PS50994">
    <property type="entry name" value="INTEGRASE"/>
    <property type="match status" value="1"/>
</dbReference>
<keyword evidence="5" id="KW-0863">Zinc-finger</keyword>
<dbReference type="Gene3D" id="3.30.420.10">
    <property type="entry name" value="Ribonuclease H-like superfamily/Ribonuclease H"/>
    <property type="match status" value="1"/>
</dbReference>
<feature type="compositionally biased region" description="Basic and acidic residues" evidence="6">
    <location>
        <begin position="786"/>
        <end position="804"/>
    </location>
</feature>
<dbReference type="GO" id="GO:0003676">
    <property type="term" value="F:nucleic acid binding"/>
    <property type="evidence" value="ECO:0007669"/>
    <property type="project" value="InterPro"/>
</dbReference>
<dbReference type="Proteomes" id="UP001162060">
    <property type="component" value="Unassembled WGS sequence"/>
</dbReference>
<evidence type="ECO:0000259" key="8">
    <source>
        <dbReference type="PROSITE" id="PS50994"/>
    </source>
</evidence>
<dbReference type="InterPro" id="IPR057670">
    <property type="entry name" value="SH3_retrovirus"/>
</dbReference>
<dbReference type="CDD" id="cd09272">
    <property type="entry name" value="RNase_HI_RT_Ty1"/>
    <property type="match status" value="1"/>
</dbReference>
<dbReference type="PANTHER" id="PTHR42648">
    <property type="entry name" value="TRANSPOSASE, PUTATIVE-RELATED"/>
    <property type="match status" value="1"/>
</dbReference>
<dbReference type="Pfam" id="PF25597">
    <property type="entry name" value="SH3_retrovirus"/>
    <property type="match status" value="1"/>
</dbReference>
<evidence type="ECO:0000313" key="10">
    <source>
        <dbReference type="Proteomes" id="UP001162060"/>
    </source>
</evidence>
<keyword evidence="3" id="KW-0064">Aspartyl protease</keyword>
<organism evidence="9 10">
    <name type="scientific">Peronospora matthiolae</name>
    <dbReference type="NCBI Taxonomy" id="2874970"/>
    <lineage>
        <taxon>Eukaryota</taxon>
        <taxon>Sar</taxon>
        <taxon>Stramenopiles</taxon>
        <taxon>Oomycota</taxon>
        <taxon>Peronosporomycetes</taxon>
        <taxon>Peronosporales</taxon>
        <taxon>Peronosporaceae</taxon>
        <taxon>Peronospora</taxon>
    </lineage>
</organism>
<keyword evidence="5" id="KW-0862">Zinc</keyword>
<gene>
    <name evidence="9" type="ORF">PM001_LOCUS6606</name>
</gene>
<evidence type="ECO:0008006" key="11">
    <source>
        <dbReference type="Google" id="ProtNLM"/>
    </source>
</evidence>
<dbReference type="Pfam" id="PF22936">
    <property type="entry name" value="Pol_BBD"/>
    <property type="match status" value="1"/>
</dbReference>
<dbReference type="GO" id="GO:0004190">
    <property type="term" value="F:aspartic-type endopeptidase activity"/>
    <property type="evidence" value="ECO:0007669"/>
    <property type="project" value="UniProtKB-KW"/>
</dbReference>
<dbReference type="InterPro" id="IPR001878">
    <property type="entry name" value="Znf_CCHC"/>
</dbReference>
<dbReference type="GO" id="GO:0008270">
    <property type="term" value="F:zinc ion binding"/>
    <property type="evidence" value="ECO:0007669"/>
    <property type="project" value="UniProtKB-KW"/>
</dbReference>
<dbReference type="InterPro" id="IPR039537">
    <property type="entry name" value="Retrotran_Ty1/copia-like"/>
</dbReference>
<evidence type="ECO:0000256" key="4">
    <source>
        <dbReference type="ARBA" id="ARBA00022801"/>
    </source>
</evidence>
<reference evidence="9" key="1">
    <citation type="submission" date="2024-01" db="EMBL/GenBank/DDBJ databases">
        <authorList>
            <person name="Webb A."/>
        </authorList>
    </citation>
    <scope>NUCLEOTIDE SEQUENCE</scope>
    <source>
        <strain evidence="9">Pm1</strain>
    </source>
</reference>
<dbReference type="Pfam" id="PF07727">
    <property type="entry name" value="RVT_2"/>
    <property type="match status" value="1"/>
</dbReference>
<evidence type="ECO:0000256" key="6">
    <source>
        <dbReference type="SAM" id="MobiDB-lite"/>
    </source>
</evidence>
<evidence type="ECO:0000256" key="1">
    <source>
        <dbReference type="ARBA" id="ARBA00022670"/>
    </source>
</evidence>
<dbReference type="InterPro" id="IPR001584">
    <property type="entry name" value="Integrase_cat-core"/>
</dbReference>
<dbReference type="InterPro" id="IPR043502">
    <property type="entry name" value="DNA/RNA_pol_sf"/>
</dbReference>
<feature type="domain" description="CCHC-type" evidence="7">
    <location>
        <begin position="221"/>
        <end position="234"/>
    </location>
</feature>
<dbReference type="InterPro" id="IPR036397">
    <property type="entry name" value="RNaseH_sf"/>
</dbReference>
<feature type="region of interest" description="Disordered" evidence="6">
    <location>
        <begin position="735"/>
        <end position="810"/>
    </location>
</feature>
<dbReference type="PROSITE" id="PS50158">
    <property type="entry name" value="ZF_CCHC"/>
    <property type="match status" value="1"/>
</dbReference>
<dbReference type="GO" id="GO:0015074">
    <property type="term" value="P:DNA integration"/>
    <property type="evidence" value="ECO:0007669"/>
    <property type="project" value="InterPro"/>
</dbReference>
<proteinExistence type="predicted"/>
<dbReference type="GO" id="GO:0006508">
    <property type="term" value="P:proteolysis"/>
    <property type="evidence" value="ECO:0007669"/>
    <property type="project" value="UniProtKB-KW"/>
</dbReference>
<evidence type="ECO:0000256" key="2">
    <source>
        <dbReference type="ARBA" id="ARBA00022723"/>
    </source>
</evidence>
<evidence type="ECO:0000256" key="3">
    <source>
        <dbReference type="ARBA" id="ARBA00022750"/>
    </source>
</evidence>
<evidence type="ECO:0000256" key="5">
    <source>
        <dbReference type="PROSITE-ProRule" id="PRU00047"/>
    </source>
</evidence>
<sequence length="1318" mass="147810">MSSNNTSASVSIDKFDGDNYSTWCRYMRGVFLTKSVWYVVNRETSPTFTDTRASDEYVKSSNIAFGLMLLHMDADYHHVVDNCEEAWTAWSRLKMLYGGSQKAGRIYLKRQLFSIKMAEGANVLHHCNEVLNIGAKLSSIGAKMEDEDIAICLLRSLPNSFENVVLNLEMSNAELRTQDVVKVLTNEHIKRQGEKMTMATTTVKTEDATKAFSTERKPYQCTYCGKVGHTAERCWTKQKDESRGAQRGGNGRRRGSNNVHWRHYDEGNSYDRVAFAVSFECGVSTNKNGPGMWAIDSGATHHICHDKFKFASLVEGNDGEILVADGNKAAIKGVGTILEKVILPNGEEREIEIKNALYVPSMSKNLLSVPQINKHGNFQVVFDGDTMYVARKDSNQVVAAADLVDGLYWLRTTQRSANATSLRNAVDLHARMGHAPVDVLRRMVTSHMIMDAHIPSKPNGSSVCRGCQEGKMVQKPFPSNRDKRTYNTFEMLHFDICGPMEEKSLGGSKYLLLIVDEASGCMKGFCLHSKSESEECIKKYITMMQTQFSKKVKFCAPRRACEFATNSLQDFYEVEGIEQQTTVPYAHQANGTAERAIRTIVTIGRSMLHHAKLHKCFWAEAAMTAVYVKNRLPSPKIPHKTPFEIVYISKPSVKHMRVFGCQAYILTPKEKRLKWDPKARAGLFLGYEEVSKAYRVYDIEAGQVMISRDVNFDESAFGLSMLISDDDVDGLDFESIDLDDEEPRPRHFKQTGKRKAQPSHDNDDASMPRAVRQRPGLEESSAPDDLSSRRANEDEERKSEEQHDTPTSSAFWHASANAVEAAVDFSEPSTFEEAVSGPDQLPNGQSAIGTKWVFKIKCKADGSIEKYKARLVAKGFRQKYGIDYTETFSPVVKYVTLRMVIAITKHFGWPLDQLDVVTAFLYGVMKEKVFCAVPEGVKMEGDFDCLELIKAIYGLKQASRVWNETFDEFIRSIGFQASGFDPCLYIMTSEGHCVFVLVYVDDVLVTGSSLEMIARTKNDLKTRFEMTDSGKCAFVLGIELLDGEDGSVTMCQRRYVDDVLKRFGMDECKAVASPVDVSSRLVPSNSASKVDVPFREAVGALMHLTTATRPDIAYAVSFVSRFMEKPQEEHWVAVKRIFRYLQGTKMHGICYKPSAKIDFRGYSDADWAGDLADRKSTSGYVFMLLGAPVSWGSKKQPSVSLSTSEAEYIALSLAIQEGKWINRLLCEIMAAANEEGPELVIREDNQSCIKMTKNPVNHGRAKHIDIKYHHIRDEVKRGEVKLEYCETTLMLADIITKGLHGPRHKDLTAALGIRACSD</sequence>
<evidence type="ECO:0000313" key="9">
    <source>
        <dbReference type="EMBL" id="CAK7920283.1"/>
    </source>
</evidence>
<comment type="caution">
    <text evidence="9">The sequence shown here is derived from an EMBL/GenBank/DDBJ whole genome shotgun (WGS) entry which is preliminary data.</text>
</comment>
<keyword evidence="2" id="KW-0479">Metal-binding</keyword>
<feature type="compositionally biased region" description="Basic residues" evidence="6">
    <location>
        <begin position="746"/>
        <end position="757"/>
    </location>
</feature>
<feature type="region of interest" description="Disordered" evidence="6">
    <location>
        <begin position="239"/>
        <end position="260"/>
    </location>
</feature>
<keyword evidence="1" id="KW-0645">Protease</keyword>
<dbReference type="InterPro" id="IPR013103">
    <property type="entry name" value="RVT_2"/>
</dbReference>
<protein>
    <recommendedName>
        <fullName evidence="11">Polyprotein</fullName>
    </recommendedName>
</protein>
<dbReference type="InterPro" id="IPR012337">
    <property type="entry name" value="RNaseH-like_sf"/>
</dbReference>
<feature type="domain" description="Integrase catalytic" evidence="8">
    <location>
        <begin position="474"/>
        <end position="650"/>
    </location>
</feature>
<dbReference type="Pfam" id="PF14223">
    <property type="entry name" value="Retrotran_gag_2"/>
    <property type="match status" value="1"/>
</dbReference>
<name>A0AAV1TG75_9STRA</name>
<keyword evidence="4" id="KW-0378">Hydrolase</keyword>
<dbReference type="SUPFAM" id="SSF56672">
    <property type="entry name" value="DNA/RNA polymerases"/>
    <property type="match status" value="1"/>
</dbReference>
<evidence type="ECO:0000259" key="7">
    <source>
        <dbReference type="PROSITE" id="PS50158"/>
    </source>
</evidence>
<dbReference type="PANTHER" id="PTHR42648:SF28">
    <property type="entry name" value="TRANSPOSON-ENCODED PROTEIN WITH RIBONUCLEASE H-LIKE AND RETROVIRUS ZINC FINGER-LIKE DOMAINS"/>
    <property type="match status" value="1"/>
</dbReference>
<dbReference type="EMBL" id="CAKLBY020000051">
    <property type="protein sequence ID" value="CAK7920283.1"/>
    <property type="molecule type" value="Genomic_DNA"/>
</dbReference>
<dbReference type="InterPro" id="IPR054722">
    <property type="entry name" value="PolX-like_BBD"/>
</dbReference>
<accession>A0AAV1TG75</accession>